<accession>A0A941EY50</accession>
<organism evidence="2 3">
    <name type="scientific">Actinospica durhamensis</name>
    <dbReference type="NCBI Taxonomy" id="1508375"/>
    <lineage>
        <taxon>Bacteria</taxon>
        <taxon>Bacillati</taxon>
        <taxon>Actinomycetota</taxon>
        <taxon>Actinomycetes</taxon>
        <taxon>Catenulisporales</taxon>
        <taxon>Actinospicaceae</taxon>
        <taxon>Actinospica</taxon>
    </lineage>
</organism>
<feature type="signal peptide" evidence="1">
    <location>
        <begin position="1"/>
        <end position="25"/>
    </location>
</feature>
<reference evidence="2" key="1">
    <citation type="submission" date="2021-04" db="EMBL/GenBank/DDBJ databases">
        <title>Genome based classification of Actinospica acidithermotolerans sp. nov., an actinobacterium isolated from an Indonesian hot spring.</title>
        <authorList>
            <person name="Kusuma A.B."/>
            <person name="Putra K.E."/>
            <person name="Nafisah S."/>
            <person name="Loh J."/>
            <person name="Nouioui I."/>
            <person name="Goodfellow M."/>
        </authorList>
    </citation>
    <scope>NUCLEOTIDE SEQUENCE</scope>
    <source>
        <strain evidence="2">CSCA 57</strain>
    </source>
</reference>
<dbReference type="EMBL" id="JAGSOG010000126">
    <property type="protein sequence ID" value="MBR7836119.1"/>
    <property type="molecule type" value="Genomic_DNA"/>
</dbReference>
<evidence type="ECO:0000313" key="2">
    <source>
        <dbReference type="EMBL" id="MBR7836119.1"/>
    </source>
</evidence>
<keyword evidence="3" id="KW-1185">Reference proteome</keyword>
<gene>
    <name evidence="2" type="ORF">KDL01_22775</name>
</gene>
<sequence>MRTSRATSRSWIALLAGALALTACSSSTSGGGGGGSGLPGLGLGGGPPTTVAGLLDALTRTSWDGAYVEFGDVAKVAALNGGISEKGPVAAYVGIGEGGFADEVDPSGSTIGFAPLGVSAAFTVGNLPHQVTVVYGSFDAASIGAKLGKEGFKQRGTPDGGTLWGYGTDGQTSMNNPTGVPNLSEFLVSSSRIALGDASDDVEAVAGPVRAPLSSVAGLKAVAQCLGPALAAVITPRTLSANPSPDTPMLGIGLLADTASDASEEVCVTASSASSASAIAAKWTSAVTTGRSTRLAEPFSELLTDPQATILGALDGVMTVRLTAKPAAGSRVGTVLTTFYSASVDLDALIGPS</sequence>
<dbReference type="AlphaFoldDB" id="A0A941EY50"/>
<dbReference type="Proteomes" id="UP000675781">
    <property type="component" value="Unassembled WGS sequence"/>
</dbReference>
<proteinExistence type="predicted"/>
<keyword evidence="1" id="KW-0732">Signal</keyword>
<name>A0A941EY50_9ACTN</name>
<protein>
    <submittedName>
        <fullName evidence="2">Uncharacterized protein</fullName>
    </submittedName>
</protein>
<dbReference type="PROSITE" id="PS51257">
    <property type="entry name" value="PROKAR_LIPOPROTEIN"/>
    <property type="match status" value="1"/>
</dbReference>
<comment type="caution">
    <text evidence="2">The sequence shown here is derived from an EMBL/GenBank/DDBJ whole genome shotgun (WGS) entry which is preliminary data.</text>
</comment>
<evidence type="ECO:0000313" key="3">
    <source>
        <dbReference type="Proteomes" id="UP000675781"/>
    </source>
</evidence>
<dbReference type="RefSeq" id="WP_212530611.1">
    <property type="nucleotide sequence ID" value="NZ_JAGSOG010000126.1"/>
</dbReference>
<evidence type="ECO:0000256" key="1">
    <source>
        <dbReference type="SAM" id="SignalP"/>
    </source>
</evidence>
<feature type="chain" id="PRO_5037094235" evidence="1">
    <location>
        <begin position="26"/>
        <end position="353"/>
    </location>
</feature>